<dbReference type="Pfam" id="PF00069">
    <property type="entry name" value="Pkinase"/>
    <property type="match status" value="1"/>
</dbReference>
<dbReference type="InterPro" id="IPR011990">
    <property type="entry name" value="TPR-like_helical_dom_sf"/>
</dbReference>
<keyword evidence="16" id="KW-0408">Iron</keyword>
<evidence type="ECO:0000256" key="6">
    <source>
        <dbReference type="ARBA" id="ARBA00022679"/>
    </source>
</evidence>
<dbReference type="Pfam" id="PF13432">
    <property type="entry name" value="TPR_16"/>
    <property type="match status" value="1"/>
</dbReference>
<evidence type="ECO:0000256" key="8">
    <source>
        <dbReference type="ARBA" id="ARBA00022737"/>
    </source>
</evidence>
<evidence type="ECO:0000256" key="16">
    <source>
        <dbReference type="ARBA" id="ARBA00023004"/>
    </source>
</evidence>
<evidence type="ECO:0008006" key="25">
    <source>
        <dbReference type="Google" id="ProtNLM"/>
    </source>
</evidence>
<dbReference type="Pfam" id="PF13499">
    <property type="entry name" value="EF-hand_7"/>
    <property type="match status" value="1"/>
</dbReference>
<evidence type="ECO:0000259" key="21">
    <source>
        <dbReference type="PROSITE" id="PS50222"/>
    </source>
</evidence>
<evidence type="ECO:0000313" key="24">
    <source>
        <dbReference type="Proteomes" id="UP001178507"/>
    </source>
</evidence>
<evidence type="ECO:0000256" key="15">
    <source>
        <dbReference type="ARBA" id="ARBA00023002"/>
    </source>
</evidence>
<evidence type="ECO:0000256" key="4">
    <source>
        <dbReference type="ARBA" id="ARBA00011245"/>
    </source>
</evidence>
<dbReference type="AlphaFoldDB" id="A0AA36I4D5"/>
<keyword evidence="14" id="KW-0223">Dioxygenase</keyword>
<gene>
    <name evidence="23" type="ORF">EVOR1521_LOCUS8670</name>
</gene>
<evidence type="ECO:0000256" key="3">
    <source>
        <dbReference type="ARBA" id="ARBA00005253"/>
    </source>
</evidence>
<evidence type="ECO:0000256" key="7">
    <source>
        <dbReference type="ARBA" id="ARBA00022723"/>
    </source>
</evidence>
<dbReference type="PROSITE" id="PS50222">
    <property type="entry name" value="EF_HAND_2"/>
    <property type="match status" value="2"/>
</dbReference>
<comment type="cofactor">
    <cofactor evidence="1">
        <name>Mg(2+)</name>
        <dbReference type="ChEBI" id="CHEBI:18420"/>
    </cofactor>
</comment>
<feature type="domain" description="EF-hand" evidence="21">
    <location>
        <begin position="939"/>
        <end position="974"/>
    </location>
</feature>
<dbReference type="GO" id="GO:0005524">
    <property type="term" value="F:ATP binding"/>
    <property type="evidence" value="ECO:0007669"/>
    <property type="project" value="UniProtKB-KW"/>
</dbReference>
<keyword evidence="13" id="KW-0067">ATP-binding</keyword>
<evidence type="ECO:0000256" key="2">
    <source>
        <dbReference type="ARBA" id="ARBA00001961"/>
    </source>
</evidence>
<dbReference type="PROSITE" id="PS00108">
    <property type="entry name" value="PROTEIN_KINASE_ST"/>
    <property type="match status" value="1"/>
</dbReference>
<evidence type="ECO:0000313" key="23">
    <source>
        <dbReference type="EMBL" id="CAJ1380826.1"/>
    </source>
</evidence>
<dbReference type="Pfam" id="PF13202">
    <property type="entry name" value="EF-hand_5"/>
    <property type="match status" value="1"/>
</dbReference>
<keyword evidence="9" id="KW-0547">Nucleotide-binding</keyword>
<keyword evidence="17" id="KW-0325">Glycoprotein</keyword>
<evidence type="ECO:0000259" key="22">
    <source>
        <dbReference type="PROSITE" id="PS51471"/>
    </source>
</evidence>
<dbReference type="InterPro" id="IPR008271">
    <property type="entry name" value="Ser/Thr_kinase_AS"/>
</dbReference>
<feature type="domain" description="EF-hand" evidence="21">
    <location>
        <begin position="1010"/>
        <end position="1045"/>
    </location>
</feature>
<evidence type="ECO:0000256" key="1">
    <source>
        <dbReference type="ARBA" id="ARBA00001946"/>
    </source>
</evidence>
<dbReference type="CDD" id="cd05117">
    <property type="entry name" value="STKc_CAMK"/>
    <property type="match status" value="1"/>
</dbReference>
<dbReference type="Proteomes" id="UP001178507">
    <property type="component" value="Unassembled WGS sequence"/>
</dbReference>
<feature type="signal peptide" evidence="19">
    <location>
        <begin position="1"/>
        <end position="29"/>
    </location>
</feature>
<dbReference type="FunFam" id="1.10.238.10:FF:000178">
    <property type="entry name" value="Calmodulin-2 A"/>
    <property type="match status" value="1"/>
</dbReference>
<dbReference type="SUPFAM" id="SSF48452">
    <property type="entry name" value="TPR-like"/>
    <property type="match status" value="1"/>
</dbReference>
<dbReference type="PROSITE" id="PS00018">
    <property type="entry name" value="EF_HAND_1"/>
    <property type="match status" value="3"/>
</dbReference>
<feature type="domain" description="Protein kinase" evidence="20">
    <location>
        <begin position="624"/>
        <end position="896"/>
    </location>
</feature>
<evidence type="ECO:0000256" key="11">
    <source>
        <dbReference type="ARBA" id="ARBA00022824"/>
    </source>
</evidence>
<dbReference type="SMART" id="SM00702">
    <property type="entry name" value="P4Hc"/>
    <property type="match status" value="1"/>
</dbReference>
<dbReference type="Pfam" id="PF13640">
    <property type="entry name" value="2OG-FeII_Oxy_3"/>
    <property type="match status" value="1"/>
</dbReference>
<dbReference type="Gene3D" id="1.10.510.10">
    <property type="entry name" value="Transferase(Phosphotransferase) domain 1"/>
    <property type="match status" value="1"/>
</dbReference>
<keyword evidence="19" id="KW-0732">Signal</keyword>
<evidence type="ECO:0000256" key="10">
    <source>
        <dbReference type="ARBA" id="ARBA00022777"/>
    </source>
</evidence>
<comment type="similarity">
    <text evidence="3">Belongs to the centrin family.</text>
</comment>
<keyword evidence="12" id="KW-0106">Calcium</keyword>
<dbReference type="GO" id="GO:0031418">
    <property type="term" value="F:L-ascorbic acid binding"/>
    <property type="evidence" value="ECO:0007669"/>
    <property type="project" value="InterPro"/>
</dbReference>
<dbReference type="GO" id="GO:0043226">
    <property type="term" value="C:organelle"/>
    <property type="evidence" value="ECO:0007669"/>
    <property type="project" value="UniProtKB-ARBA"/>
</dbReference>
<sequence length="1062" mass="117591">MVTFLTSYWLMCAAAVLLSLTIAMWPAQGTWRPDAPIKPREEAAIGNAEEGDFLVSFPQVLSQAECDQLLQLLGEERQQEGLVSSNSGPGLKRDTVRIAKLITIEPGDVRFQWLFRRLWVLGHRATSGTSLGALRELEPLNLVSYPAAKKAEAQGHYDWHTDLMPDISMREGRLLSFSIQLSGTEDYQGGALMVGSEQASKRRGAGVVFPSYMAHSVYPVSKGVRHALVGWVRGRVGPSLHLAAEAAHHRAMEDSSWPALAKRGKSSAQAAPLGLRRIYGNHLLQSGRFEDASAVLRRVAQEDPGCPGALNNLAVSEYQQGRVPAAIDALLYAVELRPEDGEVQANLGRFFYRQGHFALGTYHLAMAVSLWHRSAILMASFIMTVYCPLDANSFGHVKNRAAFAGARVTQSEDCWYLWQRLLDVLPDVPGLATAGIDSGHQRRVAASLLIREGPEWPGDDTWSSFAAPYNAAPDATNEWVCQQKQALVELLDGMERVSGLKLGGLRLEFRIAPDGWSWAQIKQCLRPIVEEIVDGTSAVPVRLALPFYFLLVSENELWRICPEWRHSFRRSAMAAGYARLSVTSSWMGSEGMVVLECGGTCAFPPSSGEQLRAASPMAVSQPRSRMSESWWTCGLGALLGFSFHLACSQPECLSATAGLESKVNLRAVKAIEIRGVKNPARFQREINIAKKLDHPNVVRLHETFRDAKKIYLVMELCTGGELFDRIVDEAPSGFDENHAAKYIRQILSAICYLHAHRFAHRDVKPENFLFHDPSPESQLKIIDFGLACQFEPGIKMSTKAGTAYYVAPEVLKGDYDEKCDVWSAGVISFVLLCGFPPFSGDTDPEILKKVKSGSFEFRSPEWDTISQGAKNLITQMLTYDPFIRPTAEVVLLSPWLKFKGTPKSAPLPKDFVTRLSGFRAFSKLKKVALTALAQQLPDEKIDSLQQTFRALDRNGDGTLSVEEIREAVVQQGLKPPKALEDILHAIDCNGSGSLDYTEFLAATLDQKVYMQRDVCWAAFRIFDLDGDGKITREELAKVLNGDSVQELFGSRKIEKIIEEVDK</sequence>
<evidence type="ECO:0000256" key="17">
    <source>
        <dbReference type="ARBA" id="ARBA00023180"/>
    </source>
</evidence>
<dbReference type="SMART" id="SM00054">
    <property type="entry name" value="EFh"/>
    <property type="match status" value="3"/>
</dbReference>
<keyword evidence="5" id="KW-0723">Serine/threonine-protein kinase</keyword>
<dbReference type="Gene3D" id="1.10.238.10">
    <property type="entry name" value="EF-hand"/>
    <property type="match status" value="2"/>
</dbReference>
<feature type="non-terminal residue" evidence="23">
    <location>
        <position position="1062"/>
    </location>
</feature>
<protein>
    <recommendedName>
        <fullName evidence="25">Calcium-dependent protein kinase 2</fullName>
    </recommendedName>
</protein>
<feature type="domain" description="Fe2OG dioxygenase" evidence="22">
    <location>
        <begin position="135"/>
        <end position="234"/>
    </location>
</feature>
<dbReference type="SMART" id="SM00220">
    <property type="entry name" value="S_TKc"/>
    <property type="match status" value="1"/>
</dbReference>
<evidence type="ECO:0000256" key="9">
    <source>
        <dbReference type="ARBA" id="ARBA00022741"/>
    </source>
</evidence>
<organism evidence="23 24">
    <name type="scientific">Effrenium voratum</name>
    <dbReference type="NCBI Taxonomy" id="2562239"/>
    <lineage>
        <taxon>Eukaryota</taxon>
        <taxon>Sar</taxon>
        <taxon>Alveolata</taxon>
        <taxon>Dinophyceae</taxon>
        <taxon>Suessiales</taxon>
        <taxon>Symbiodiniaceae</taxon>
        <taxon>Effrenium</taxon>
    </lineage>
</organism>
<evidence type="ECO:0000256" key="13">
    <source>
        <dbReference type="ARBA" id="ARBA00022840"/>
    </source>
</evidence>
<dbReference type="SUPFAM" id="SSF47473">
    <property type="entry name" value="EF-hand"/>
    <property type="match status" value="1"/>
</dbReference>
<dbReference type="InterPro" id="IPR011009">
    <property type="entry name" value="Kinase-like_dom_sf"/>
</dbReference>
<evidence type="ECO:0000259" key="20">
    <source>
        <dbReference type="PROSITE" id="PS50011"/>
    </source>
</evidence>
<dbReference type="FunFam" id="1.10.510.10:FF:000571">
    <property type="entry name" value="Maternal embryonic leucine zipper kinase"/>
    <property type="match status" value="1"/>
</dbReference>
<dbReference type="Gene3D" id="2.60.120.620">
    <property type="entry name" value="q2cbj1_9rhob like domain"/>
    <property type="match status" value="1"/>
</dbReference>
<comment type="cofactor">
    <cofactor evidence="2">
        <name>L-ascorbate</name>
        <dbReference type="ChEBI" id="CHEBI:38290"/>
    </cofactor>
</comment>
<dbReference type="GO" id="GO:0004674">
    <property type="term" value="F:protein serine/threonine kinase activity"/>
    <property type="evidence" value="ECO:0007669"/>
    <property type="project" value="UniProtKB-KW"/>
</dbReference>
<keyword evidence="7" id="KW-0479">Metal-binding</keyword>
<keyword evidence="11" id="KW-0256">Endoplasmic reticulum</keyword>
<dbReference type="InterPro" id="IPR005123">
    <property type="entry name" value="Oxoglu/Fe-dep_dioxygenase_dom"/>
</dbReference>
<dbReference type="InterPro" id="IPR000719">
    <property type="entry name" value="Prot_kinase_dom"/>
</dbReference>
<dbReference type="PROSITE" id="PS50011">
    <property type="entry name" value="PROTEIN_KINASE_DOM"/>
    <property type="match status" value="1"/>
</dbReference>
<comment type="similarity">
    <text evidence="18">Belongs to the protein kinase superfamily. Ser/Thr protein kinase family. CDPK subfamily.</text>
</comment>
<evidence type="ECO:0000256" key="18">
    <source>
        <dbReference type="ARBA" id="ARBA00024334"/>
    </source>
</evidence>
<keyword evidence="6" id="KW-0808">Transferase</keyword>
<dbReference type="GO" id="GO:0005509">
    <property type="term" value="F:calcium ion binding"/>
    <property type="evidence" value="ECO:0007669"/>
    <property type="project" value="InterPro"/>
</dbReference>
<dbReference type="Gene3D" id="3.30.200.20">
    <property type="entry name" value="Phosphorylase Kinase, domain 1"/>
    <property type="match status" value="1"/>
</dbReference>
<dbReference type="GO" id="GO:0005506">
    <property type="term" value="F:iron ion binding"/>
    <property type="evidence" value="ECO:0007669"/>
    <property type="project" value="InterPro"/>
</dbReference>
<keyword evidence="10" id="KW-0418">Kinase</keyword>
<evidence type="ECO:0000256" key="5">
    <source>
        <dbReference type="ARBA" id="ARBA00022527"/>
    </source>
</evidence>
<keyword evidence="8" id="KW-0677">Repeat</keyword>
<dbReference type="EMBL" id="CAUJNA010000749">
    <property type="protein sequence ID" value="CAJ1380826.1"/>
    <property type="molecule type" value="Genomic_DNA"/>
</dbReference>
<dbReference type="InterPro" id="IPR044862">
    <property type="entry name" value="Pro_4_hyd_alph_FE2OG_OXY"/>
</dbReference>
<reference evidence="23" key="1">
    <citation type="submission" date="2023-08" db="EMBL/GenBank/DDBJ databases">
        <authorList>
            <person name="Chen Y."/>
            <person name="Shah S."/>
            <person name="Dougan E. K."/>
            <person name="Thang M."/>
            <person name="Chan C."/>
        </authorList>
    </citation>
    <scope>NUCLEOTIDE SEQUENCE</scope>
</reference>
<keyword evidence="24" id="KW-1185">Reference proteome</keyword>
<proteinExistence type="inferred from homology"/>
<evidence type="ECO:0000256" key="12">
    <source>
        <dbReference type="ARBA" id="ARBA00022837"/>
    </source>
</evidence>
<dbReference type="InterPro" id="IPR018247">
    <property type="entry name" value="EF_Hand_1_Ca_BS"/>
</dbReference>
<feature type="chain" id="PRO_5041269809" description="Calcium-dependent protein kinase 2" evidence="19">
    <location>
        <begin position="30"/>
        <end position="1062"/>
    </location>
</feature>
<dbReference type="InterPro" id="IPR006620">
    <property type="entry name" value="Pro_4_hyd_alph"/>
</dbReference>
<evidence type="ECO:0000256" key="19">
    <source>
        <dbReference type="SAM" id="SignalP"/>
    </source>
</evidence>
<dbReference type="InterPro" id="IPR011992">
    <property type="entry name" value="EF-hand-dom_pair"/>
</dbReference>
<name>A0AA36I4D5_9DINO</name>
<dbReference type="PANTHER" id="PTHR24349">
    <property type="entry name" value="SERINE/THREONINE-PROTEIN KINASE"/>
    <property type="match status" value="1"/>
</dbReference>
<dbReference type="Gene3D" id="1.25.40.10">
    <property type="entry name" value="Tetratricopeptide repeat domain"/>
    <property type="match status" value="1"/>
</dbReference>
<dbReference type="CDD" id="cd00051">
    <property type="entry name" value="EFh"/>
    <property type="match status" value="2"/>
</dbReference>
<dbReference type="InterPro" id="IPR050205">
    <property type="entry name" value="CDPK_Ser/Thr_kinases"/>
</dbReference>
<dbReference type="GO" id="GO:0051213">
    <property type="term" value="F:dioxygenase activity"/>
    <property type="evidence" value="ECO:0007669"/>
    <property type="project" value="UniProtKB-KW"/>
</dbReference>
<dbReference type="GO" id="GO:0016705">
    <property type="term" value="F:oxidoreductase activity, acting on paired donors, with incorporation or reduction of molecular oxygen"/>
    <property type="evidence" value="ECO:0007669"/>
    <property type="project" value="InterPro"/>
</dbReference>
<comment type="subunit">
    <text evidence="4">Monomer.</text>
</comment>
<keyword evidence="15" id="KW-0560">Oxidoreductase</keyword>
<dbReference type="PROSITE" id="PS51471">
    <property type="entry name" value="FE2OG_OXY"/>
    <property type="match status" value="1"/>
</dbReference>
<evidence type="ECO:0000256" key="14">
    <source>
        <dbReference type="ARBA" id="ARBA00022964"/>
    </source>
</evidence>
<dbReference type="SUPFAM" id="SSF56112">
    <property type="entry name" value="Protein kinase-like (PK-like)"/>
    <property type="match status" value="1"/>
</dbReference>
<accession>A0AA36I4D5</accession>
<dbReference type="InterPro" id="IPR002048">
    <property type="entry name" value="EF_hand_dom"/>
</dbReference>
<comment type="caution">
    <text evidence="23">The sequence shown here is derived from an EMBL/GenBank/DDBJ whole genome shotgun (WGS) entry which is preliminary data.</text>
</comment>